<dbReference type="Gene3D" id="3.40.50.1820">
    <property type="entry name" value="alpha/beta hydrolase"/>
    <property type="match status" value="1"/>
</dbReference>
<proteinExistence type="predicted"/>
<evidence type="ECO:0000259" key="1">
    <source>
        <dbReference type="Pfam" id="PF12697"/>
    </source>
</evidence>
<dbReference type="InterPro" id="IPR050228">
    <property type="entry name" value="Carboxylesterase_BioH"/>
</dbReference>
<dbReference type="PANTHER" id="PTHR43194:SF2">
    <property type="entry name" value="PEROXISOMAL MEMBRANE PROTEIN LPX1"/>
    <property type="match status" value="1"/>
</dbReference>
<evidence type="ECO:0000313" key="2">
    <source>
        <dbReference type="EMBL" id="QPC44550.1"/>
    </source>
</evidence>
<reference evidence="2 3" key="1">
    <citation type="submission" date="2020-06" db="EMBL/GenBank/DDBJ databases">
        <title>Genome sequence of 2 isolates from Red Sea Mangroves.</title>
        <authorList>
            <person name="Sefrji F."/>
            <person name="Michoud G."/>
            <person name="Merlino G."/>
            <person name="Daffonchio D."/>
        </authorList>
    </citation>
    <scope>NUCLEOTIDE SEQUENCE [LARGE SCALE GENOMIC DNA]</scope>
    <source>
        <strain evidence="2 3">R1DC25</strain>
    </source>
</reference>
<keyword evidence="2" id="KW-0378">Hydrolase</keyword>
<protein>
    <submittedName>
        <fullName evidence="2">Alpha/beta hydrolase</fullName>
    </submittedName>
</protein>
<evidence type="ECO:0000313" key="3">
    <source>
        <dbReference type="Proteomes" id="UP000593594"/>
    </source>
</evidence>
<dbReference type="InterPro" id="IPR029058">
    <property type="entry name" value="AB_hydrolase_fold"/>
</dbReference>
<sequence length="409" mass="44121">MGTAPLDRWLERCLADRELARLASGLDRVVEIAGSGLSRRILLDDTPRPAEGKAHISIRAEEAAWVQLLGGPHPRGWQSYGAIRRFNDAFRIVAESPLAEAQALAALERMIEIAIDPPAEPNIPDGWTADAISSTSLHAAIDGRAPAHLRVMTAGKGTPVLFLHTAGADSRQYLYQLGDPALSGRYRMIAFDLPGHGGSSLEGEFGGKAADWQATGGRYLAWCRAAIEALCEAPPIVVGCSAGAAMALTLAAREPGLVRGAVALEAPYKAQGRLTPFLGHARVSEGRHNPAWVRALLAPASPKPHRDEACGIYQQARPGIYAEDLRYYSQEFDAAGLIGDLNRHARPVVLRTGAYDYSATPEDTARIADAVPHADFRIMPDLGHFPMIENPGDFAPWLHESLDMVEERS</sequence>
<accession>A0A7S8HDE6</accession>
<dbReference type="EMBL" id="CP058214">
    <property type="protein sequence ID" value="QPC44550.1"/>
    <property type="molecule type" value="Genomic_DNA"/>
</dbReference>
<dbReference type="RefSeq" id="WP_213161923.1">
    <property type="nucleotide sequence ID" value="NZ_CP058214.1"/>
</dbReference>
<dbReference type="AlphaFoldDB" id="A0A7S8HDE6"/>
<gene>
    <name evidence="2" type="ORF">HW532_18715</name>
</gene>
<dbReference type="KEGG" id="kmn:HW532_18715"/>
<dbReference type="GO" id="GO:0016787">
    <property type="term" value="F:hydrolase activity"/>
    <property type="evidence" value="ECO:0007669"/>
    <property type="project" value="UniProtKB-KW"/>
</dbReference>
<dbReference type="Pfam" id="PF12697">
    <property type="entry name" value="Abhydrolase_6"/>
    <property type="match status" value="1"/>
</dbReference>
<organism evidence="2 3">
    <name type="scientific">Kaustia mangrovi</name>
    <dbReference type="NCBI Taxonomy" id="2593653"/>
    <lineage>
        <taxon>Bacteria</taxon>
        <taxon>Pseudomonadati</taxon>
        <taxon>Pseudomonadota</taxon>
        <taxon>Alphaproteobacteria</taxon>
        <taxon>Hyphomicrobiales</taxon>
        <taxon>Parvibaculaceae</taxon>
        <taxon>Kaustia</taxon>
    </lineage>
</organism>
<dbReference type="Proteomes" id="UP000593594">
    <property type="component" value="Chromosome"/>
</dbReference>
<keyword evidence="3" id="KW-1185">Reference proteome</keyword>
<dbReference type="InterPro" id="IPR000073">
    <property type="entry name" value="AB_hydrolase_1"/>
</dbReference>
<dbReference type="SUPFAM" id="SSF53474">
    <property type="entry name" value="alpha/beta-Hydrolases"/>
    <property type="match status" value="1"/>
</dbReference>
<feature type="domain" description="AB hydrolase-1" evidence="1">
    <location>
        <begin position="160"/>
        <end position="395"/>
    </location>
</feature>
<name>A0A7S8HDE6_9HYPH</name>
<dbReference type="PANTHER" id="PTHR43194">
    <property type="entry name" value="HYDROLASE ALPHA/BETA FOLD FAMILY"/>
    <property type="match status" value="1"/>
</dbReference>